<dbReference type="NCBIfam" id="TIGR02122">
    <property type="entry name" value="TRAP_TAXI"/>
    <property type="match status" value="1"/>
</dbReference>
<reference evidence="2 3" key="1">
    <citation type="submission" date="2017-03" db="EMBL/GenBank/DDBJ databases">
        <authorList>
            <person name="Afonso C.L."/>
            <person name="Miller P.J."/>
            <person name="Scott M.A."/>
            <person name="Spackman E."/>
            <person name="Goraichik I."/>
            <person name="Dimitrov K.M."/>
            <person name="Suarez D.L."/>
            <person name="Swayne D.E."/>
        </authorList>
    </citation>
    <scope>NUCLEOTIDE SEQUENCE [LARGE SCALE GENOMIC DNA]</scope>
    <source>
        <strain evidence="2 3">ATCC 9172</strain>
    </source>
</reference>
<dbReference type="EMBL" id="FXYY01000008">
    <property type="protein sequence ID" value="SMX81813.1"/>
    <property type="molecule type" value="Genomic_DNA"/>
</dbReference>
<dbReference type="InterPro" id="IPR011852">
    <property type="entry name" value="TRAP_TAXI"/>
</dbReference>
<evidence type="ECO:0000256" key="1">
    <source>
        <dbReference type="SAM" id="SignalP"/>
    </source>
</evidence>
<protein>
    <recommendedName>
        <fullName evidence="4">TRAP transporter solute receptor, TAXI family</fullName>
    </recommendedName>
</protein>
<organism evidence="2 3">
    <name type="scientific">Brevibacterium linens ATCC 9172</name>
    <dbReference type="NCBI Taxonomy" id="1255617"/>
    <lineage>
        <taxon>Bacteria</taxon>
        <taxon>Bacillati</taxon>
        <taxon>Actinomycetota</taxon>
        <taxon>Actinomycetes</taxon>
        <taxon>Micrococcales</taxon>
        <taxon>Brevibacteriaceae</taxon>
        <taxon>Brevibacterium</taxon>
    </lineage>
</organism>
<name>A0A2H1J312_BRELN</name>
<dbReference type="Pfam" id="PF16868">
    <property type="entry name" value="NMT1_3"/>
    <property type="match status" value="1"/>
</dbReference>
<sequence length="330" mass="34042">MNIRRMTVAAVAAVALALTGCGSDGGSGGGGGGGETTDDLTLGTGGTSGTYYPLGGELASIFEDNVDGVTVNYVESGASAENLGKIYQGEWQLGFTQSDTANTAVNGELEDLDGTKIDNVGWLASLYPEAAHIIVREDSGIESVEDLKGKKIAVGDAGSGTRAISDAILDAAGIGESDYTPEITDFGASTDMLADKQIDATIFVVGTPVAGLTQLAATTDVKLLGLDDDTTKTIEEGSGAESYDIPADAYDFLDEDVPTVSVFASLVASTDQVSEDTAYNLTKALFEHTDEITLDVGKLITKDSAMLGVGDVPLHPGAQKYFEEEGIELP</sequence>
<feature type="chain" id="PRO_5038347469" description="TRAP transporter solute receptor, TAXI family" evidence="1">
    <location>
        <begin position="18"/>
        <end position="330"/>
    </location>
</feature>
<proteinExistence type="predicted"/>
<feature type="signal peptide" evidence="1">
    <location>
        <begin position="1"/>
        <end position="17"/>
    </location>
</feature>
<accession>A0A2H1J312</accession>
<gene>
    <name evidence="2" type="ORF">BLIN9172_01701</name>
</gene>
<keyword evidence="1" id="KW-0732">Signal</keyword>
<dbReference type="PROSITE" id="PS51257">
    <property type="entry name" value="PROKAR_LIPOPROTEIN"/>
    <property type="match status" value="1"/>
</dbReference>
<dbReference type="AlphaFoldDB" id="A0A2H1J312"/>
<dbReference type="PANTHER" id="PTHR42941:SF1">
    <property type="entry name" value="SLL1037 PROTEIN"/>
    <property type="match status" value="1"/>
</dbReference>
<evidence type="ECO:0000313" key="3">
    <source>
        <dbReference type="Proteomes" id="UP000234641"/>
    </source>
</evidence>
<dbReference type="SUPFAM" id="SSF53850">
    <property type="entry name" value="Periplasmic binding protein-like II"/>
    <property type="match status" value="1"/>
</dbReference>
<dbReference type="RefSeq" id="WP_170286899.1">
    <property type="nucleotide sequence ID" value="NZ_FXYY01000008.1"/>
</dbReference>
<dbReference type="Proteomes" id="UP000234641">
    <property type="component" value="Unassembled WGS sequence"/>
</dbReference>
<dbReference type="PANTHER" id="PTHR42941">
    <property type="entry name" value="SLL1037 PROTEIN"/>
    <property type="match status" value="1"/>
</dbReference>
<dbReference type="Gene3D" id="3.40.190.10">
    <property type="entry name" value="Periplasmic binding protein-like II"/>
    <property type="match status" value="2"/>
</dbReference>
<evidence type="ECO:0008006" key="4">
    <source>
        <dbReference type="Google" id="ProtNLM"/>
    </source>
</evidence>
<evidence type="ECO:0000313" key="2">
    <source>
        <dbReference type="EMBL" id="SMX81813.1"/>
    </source>
</evidence>